<sequence length="138" mass="16441">MITLRIQYAKTKSDVIAKSDGTFVPRETRKRHEEKGKNMIFASKKLWGHDLAHHELFLYTHTKNHNGVTFLVEKAKKIHDDFMERSDQLEAIREEIDEDKLFYDVVWGHDRKKRLYGFGSYGKHIRSSKESFKIHHKQ</sequence>
<evidence type="ECO:0000313" key="1">
    <source>
        <dbReference type="EMBL" id="KAJ0212788.1"/>
    </source>
</evidence>
<comment type="caution">
    <text evidence="1">The sequence shown here is derived from an EMBL/GenBank/DDBJ whole genome shotgun (WGS) entry which is preliminary data.</text>
</comment>
<dbReference type="AlphaFoldDB" id="A0A9R1VVP3"/>
<organism evidence="1 2">
    <name type="scientific">Lactuca sativa</name>
    <name type="common">Garden lettuce</name>
    <dbReference type="NCBI Taxonomy" id="4236"/>
    <lineage>
        <taxon>Eukaryota</taxon>
        <taxon>Viridiplantae</taxon>
        <taxon>Streptophyta</taxon>
        <taxon>Embryophyta</taxon>
        <taxon>Tracheophyta</taxon>
        <taxon>Spermatophyta</taxon>
        <taxon>Magnoliopsida</taxon>
        <taxon>eudicotyledons</taxon>
        <taxon>Gunneridae</taxon>
        <taxon>Pentapetalae</taxon>
        <taxon>asterids</taxon>
        <taxon>campanulids</taxon>
        <taxon>Asterales</taxon>
        <taxon>Asteraceae</taxon>
        <taxon>Cichorioideae</taxon>
        <taxon>Cichorieae</taxon>
        <taxon>Lactucinae</taxon>
        <taxon>Lactuca</taxon>
    </lineage>
</organism>
<dbReference type="Proteomes" id="UP000235145">
    <property type="component" value="Unassembled WGS sequence"/>
</dbReference>
<reference evidence="1 2" key="1">
    <citation type="journal article" date="2017" name="Nat. Commun.">
        <title>Genome assembly with in vitro proximity ligation data and whole-genome triplication in lettuce.</title>
        <authorList>
            <person name="Reyes-Chin-Wo S."/>
            <person name="Wang Z."/>
            <person name="Yang X."/>
            <person name="Kozik A."/>
            <person name="Arikit S."/>
            <person name="Song C."/>
            <person name="Xia L."/>
            <person name="Froenicke L."/>
            <person name="Lavelle D.O."/>
            <person name="Truco M.J."/>
            <person name="Xia R."/>
            <person name="Zhu S."/>
            <person name="Xu C."/>
            <person name="Xu H."/>
            <person name="Xu X."/>
            <person name="Cox K."/>
            <person name="Korf I."/>
            <person name="Meyers B.C."/>
            <person name="Michelmore R.W."/>
        </authorList>
    </citation>
    <scope>NUCLEOTIDE SEQUENCE [LARGE SCALE GENOMIC DNA]</scope>
    <source>
        <strain evidence="2">cv. Salinas</strain>
        <tissue evidence="1">Seedlings</tissue>
    </source>
</reference>
<keyword evidence="2" id="KW-1185">Reference proteome</keyword>
<proteinExistence type="predicted"/>
<dbReference type="EMBL" id="NBSK02000004">
    <property type="protein sequence ID" value="KAJ0212788.1"/>
    <property type="molecule type" value="Genomic_DNA"/>
</dbReference>
<accession>A0A9R1VVP3</accession>
<evidence type="ECO:0000313" key="2">
    <source>
        <dbReference type="Proteomes" id="UP000235145"/>
    </source>
</evidence>
<name>A0A9R1VVP3_LACSA</name>
<protein>
    <submittedName>
        <fullName evidence="1">Uncharacterized protein</fullName>
    </submittedName>
</protein>
<gene>
    <name evidence="1" type="ORF">LSAT_V11C400196590</name>
</gene>